<evidence type="ECO:0008006" key="3">
    <source>
        <dbReference type="Google" id="ProtNLM"/>
    </source>
</evidence>
<evidence type="ECO:0000313" key="2">
    <source>
        <dbReference type="Proteomes" id="UP000198281"/>
    </source>
</evidence>
<dbReference type="AlphaFoldDB" id="A0A239IZD7"/>
<accession>A0A239IZD7</accession>
<organism evidence="1 2">
    <name type="scientific">Edaphosphingomonas laterariae</name>
    <dbReference type="NCBI Taxonomy" id="861865"/>
    <lineage>
        <taxon>Bacteria</taxon>
        <taxon>Pseudomonadati</taxon>
        <taxon>Pseudomonadota</taxon>
        <taxon>Alphaproteobacteria</taxon>
        <taxon>Sphingomonadales</taxon>
        <taxon>Rhizorhabdaceae</taxon>
        <taxon>Edaphosphingomonas</taxon>
    </lineage>
</organism>
<reference evidence="2" key="1">
    <citation type="submission" date="2017-06" db="EMBL/GenBank/DDBJ databases">
        <authorList>
            <person name="Varghese N."/>
            <person name="Submissions S."/>
        </authorList>
    </citation>
    <scope>NUCLEOTIDE SEQUENCE [LARGE SCALE GENOMIC DNA]</scope>
    <source>
        <strain evidence="2">LNB2</strain>
    </source>
</reference>
<dbReference type="RefSeq" id="WP_144033848.1">
    <property type="nucleotide sequence ID" value="NZ_FZOS01000029.1"/>
</dbReference>
<proteinExistence type="predicted"/>
<protein>
    <recommendedName>
        <fullName evidence="3">Ribbon-helix-helix protein, copG family</fullName>
    </recommendedName>
</protein>
<name>A0A239IZD7_9SPHN</name>
<gene>
    <name evidence="1" type="ORF">SAMN06295912_1296</name>
</gene>
<sequence>MRHPQVRYQLFVPKPLSDRFEAMVREGGATKSALLAAALEDWLDRKGANDIQIWFGGRLDRINRQLSRLDRNDRIAIESLAVLARYILTNLIPVAESDTVAMAYGRDRFDRLVQRVAEALATGRQSIAGGPIDRDPAEQSGD</sequence>
<dbReference type="Proteomes" id="UP000198281">
    <property type="component" value="Unassembled WGS sequence"/>
</dbReference>
<evidence type="ECO:0000313" key="1">
    <source>
        <dbReference type="EMBL" id="SNS99146.1"/>
    </source>
</evidence>
<dbReference type="EMBL" id="FZOS01000029">
    <property type="protein sequence ID" value="SNS99146.1"/>
    <property type="molecule type" value="Genomic_DNA"/>
</dbReference>
<keyword evidence="2" id="KW-1185">Reference proteome</keyword>
<dbReference type="OrthoDB" id="9803941at2"/>